<proteinExistence type="predicted"/>
<evidence type="ECO:0000256" key="1">
    <source>
        <dbReference type="SAM" id="Phobius"/>
    </source>
</evidence>
<accession>A0A6B0U5H8</accession>
<keyword evidence="1" id="KW-1133">Transmembrane helix</keyword>
<dbReference type="EMBL" id="GIFC01004825">
    <property type="protein sequence ID" value="MXU86908.1"/>
    <property type="molecule type" value="Transcribed_RNA"/>
</dbReference>
<dbReference type="AlphaFoldDB" id="A0A6B0U5H8"/>
<keyword evidence="1" id="KW-0472">Membrane</keyword>
<sequence length="93" mass="11321">MVNIYQLACALTALRLFARFWKPSQGGKVRYRQCVVRYKNYFLHAFLFQFFVSSISTIIRCIWIRSKRVSLYTFLETKIFFLVCRLKWPIRRP</sequence>
<keyword evidence="1" id="KW-0812">Transmembrane</keyword>
<evidence type="ECO:0000313" key="2">
    <source>
        <dbReference type="EMBL" id="MXU86908.1"/>
    </source>
</evidence>
<name>A0A6B0U5H8_IXORI</name>
<organism evidence="2">
    <name type="scientific">Ixodes ricinus</name>
    <name type="common">Common tick</name>
    <name type="synonym">Acarus ricinus</name>
    <dbReference type="NCBI Taxonomy" id="34613"/>
    <lineage>
        <taxon>Eukaryota</taxon>
        <taxon>Metazoa</taxon>
        <taxon>Ecdysozoa</taxon>
        <taxon>Arthropoda</taxon>
        <taxon>Chelicerata</taxon>
        <taxon>Arachnida</taxon>
        <taxon>Acari</taxon>
        <taxon>Parasitiformes</taxon>
        <taxon>Ixodida</taxon>
        <taxon>Ixodoidea</taxon>
        <taxon>Ixodidae</taxon>
        <taxon>Ixodinae</taxon>
        <taxon>Ixodes</taxon>
    </lineage>
</organism>
<feature type="transmembrane region" description="Helical" evidence="1">
    <location>
        <begin position="42"/>
        <end position="63"/>
    </location>
</feature>
<protein>
    <submittedName>
        <fullName evidence="2">Putative secreted protein</fullName>
    </submittedName>
</protein>
<reference evidence="2" key="1">
    <citation type="submission" date="2019-12" db="EMBL/GenBank/DDBJ databases">
        <title>An insight into the sialome of adult female Ixodes ricinus ticks feeding for 6 days.</title>
        <authorList>
            <person name="Perner J."/>
            <person name="Ribeiro J.M.C."/>
        </authorList>
    </citation>
    <scope>NUCLEOTIDE SEQUENCE</scope>
    <source>
        <strain evidence="2">Semi-engorged</strain>
        <tissue evidence="2">Salivary glands</tissue>
    </source>
</reference>